<evidence type="ECO:0000256" key="3">
    <source>
        <dbReference type="ARBA" id="ARBA00022519"/>
    </source>
</evidence>
<evidence type="ECO:0000256" key="5">
    <source>
        <dbReference type="ARBA" id="ARBA00022989"/>
    </source>
</evidence>
<reference evidence="15 16" key="1">
    <citation type="submission" date="2020-05" db="EMBL/GenBank/DDBJ databases">
        <authorList>
            <person name="Niu N."/>
        </authorList>
    </citation>
    <scope>NUCLEOTIDE SEQUENCE [LARGE SCALE GENOMIC DNA]</scope>
    <source>
        <strain evidence="15 16">3340-03</strain>
    </source>
</reference>
<feature type="domain" description="PpiC" evidence="14">
    <location>
        <begin position="266"/>
        <end position="356"/>
    </location>
</feature>
<name>A0A849P1G6_9BURK</name>
<keyword evidence="8 12" id="KW-0413">Isomerase</keyword>
<evidence type="ECO:0000259" key="14">
    <source>
        <dbReference type="PROSITE" id="PS50198"/>
    </source>
</evidence>
<feature type="transmembrane region" description="Helical" evidence="13">
    <location>
        <begin position="12"/>
        <end position="30"/>
    </location>
</feature>
<evidence type="ECO:0000256" key="9">
    <source>
        <dbReference type="ARBA" id="ARBA00038408"/>
    </source>
</evidence>
<dbReference type="GO" id="GO:0005886">
    <property type="term" value="C:plasma membrane"/>
    <property type="evidence" value="ECO:0007669"/>
    <property type="project" value="UniProtKB-SubCell"/>
</dbReference>
<dbReference type="Pfam" id="PF13624">
    <property type="entry name" value="SurA_N_3"/>
    <property type="match status" value="1"/>
</dbReference>
<dbReference type="PROSITE" id="PS50198">
    <property type="entry name" value="PPIC_PPIASE_2"/>
    <property type="match status" value="1"/>
</dbReference>
<evidence type="ECO:0000256" key="4">
    <source>
        <dbReference type="ARBA" id="ARBA00022692"/>
    </source>
</evidence>
<evidence type="ECO:0000256" key="13">
    <source>
        <dbReference type="SAM" id="Phobius"/>
    </source>
</evidence>
<evidence type="ECO:0000256" key="7">
    <source>
        <dbReference type="ARBA" id="ARBA00023186"/>
    </source>
</evidence>
<keyword evidence="4 13" id="KW-0812">Transmembrane</keyword>
<keyword evidence="16" id="KW-1185">Reference proteome</keyword>
<evidence type="ECO:0000313" key="16">
    <source>
        <dbReference type="Proteomes" id="UP000537862"/>
    </source>
</evidence>
<comment type="caution">
    <text evidence="15">The sequence shown here is derived from an EMBL/GenBank/DDBJ whole genome shotgun (WGS) entry which is preliminary data.</text>
</comment>
<evidence type="ECO:0000256" key="10">
    <source>
        <dbReference type="ARBA" id="ARBA00040743"/>
    </source>
</evidence>
<dbReference type="PANTHER" id="PTHR47529:SF1">
    <property type="entry name" value="PERIPLASMIC CHAPERONE PPID"/>
    <property type="match status" value="1"/>
</dbReference>
<gene>
    <name evidence="15" type="ORF">HKX39_03560</name>
</gene>
<dbReference type="PANTHER" id="PTHR47529">
    <property type="entry name" value="PEPTIDYL-PROLYL CIS-TRANS ISOMERASE D"/>
    <property type="match status" value="1"/>
</dbReference>
<evidence type="ECO:0000256" key="11">
    <source>
        <dbReference type="ARBA" id="ARBA00042775"/>
    </source>
</evidence>
<dbReference type="GO" id="GO:0003755">
    <property type="term" value="F:peptidyl-prolyl cis-trans isomerase activity"/>
    <property type="evidence" value="ECO:0007669"/>
    <property type="project" value="UniProtKB-KW"/>
</dbReference>
<dbReference type="InterPro" id="IPR052029">
    <property type="entry name" value="PpiD_chaperone"/>
</dbReference>
<protein>
    <recommendedName>
        <fullName evidence="10">Periplasmic chaperone PpiD</fullName>
    </recommendedName>
    <alternativeName>
        <fullName evidence="11">Periplasmic folding chaperone</fullName>
    </alternativeName>
</protein>
<dbReference type="SUPFAM" id="SSF54534">
    <property type="entry name" value="FKBP-like"/>
    <property type="match status" value="1"/>
</dbReference>
<keyword evidence="3" id="KW-0997">Cell inner membrane</keyword>
<keyword evidence="7" id="KW-0143">Chaperone</keyword>
<dbReference type="SUPFAM" id="SSF109998">
    <property type="entry name" value="Triger factor/SurA peptide-binding domain-like"/>
    <property type="match status" value="1"/>
</dbReference>
<sequence length="638" mass="70116">MLEFFRRHSKIMMILMFVVTLPSFVFFGVADYQSFTTNEVRLVNINEQKITQSDFNQSWTQRLNELRNSQGAEFDLSKVDTAEGREAWLESLINNAVTQEVAQKDNFSASDAMVRFALAQTPDFLEDGKFSMQAYNRYLTSIGANSQQYEASVRAYEGLRLVASPVLESVVVPSNTVAQLGAAMTEERTVRLHVFQNKDYAQSVNVSDDDLKNWYTANEKSFEVPTYVNLDYIILNQDAVMAQVKAPSDAELETYYQSNIARFSTAERRHVRHIQLADLATAEQVATKAEQDPSQFEALAKEYSQDAGTKNTGGDLGVLARGDIPDLDEGAFSLAKEGITSPVKIANNYHVFQIVSIQAGSVKPFAEVKEEISKEVRLQLASERFATMATDLTNAVHEQRDSLQGVADRLGLQVQTVNGITRSGLLSKEQVGNQAAAGTALESMFSSPRVREAAFSAEVFAQGLNSGVIEISPSELLALRVKAKVDAHIPKLEEVKAQVTAKVIDAKAKELAAKAGEAELAEAQLDNSTAGFQEAMPVSRMASNLPEALLKKVMSAPVDKLPFYVGVDLDTGYVVARIESVNTENAELKNLFNQFQAPALGTVVANELNKAFAQNLRQKVKLEILPAAKQVIEGEQAQ</sequence>
<proteinExistence type="inferred from homology"/>
<accession>A0A849P1G6</accession>
<keyword evidence="6 13" id="KW-0472">Membrane</keyword>
<dbReference type="Pfam" id="PF13145">
    <property type="entry name" value="Rotamase_2"/>
    <property type="match status" value="1"/>
</dbReference>
<evidence type="ECO:0000256" key="2">
    <source>
        <dbReference type="ARBA" id="ARBA00022475"/>
    </source>
</evidence>
<dbReference type="Proteomes" id="UP000537862">
    <property type="component" value="Unassembled WGS sequence"/>
</dbReference>
<dbReference type="InterPro" id="IPR046357">
    <property type="entry name" value="PPIase_dom_sf"/>
</dbReference>
<dbReference type="Gene3D" id="3.10.50.40">
    <property type="match status" value="1"/>
</dbReference>
<comment type="similarity">
    <text evidence="9">Belongs to the PpiD chaperone family.</text>
</comment>
<dbReference type="EMBL" id="JABGBN010000002">
    <property type="protein sequence ID" value="NOL51250.1"/>
    <property type="molecule type" value="Genomic_DNA"/>
</dbReference>
<organism evidence="15 16">
    <name type="scientific">Pelistega suis</name>
    <dbReference type="NCBI Taxonomy" id="1631957"/>
    <lineage>
        <taxon>Bacteria</taxon>
        <taxon>Pseudomonadati</taxon>
        <taxon>Pseudomonadota</taxon>
        <taxon>Betaproteobacteria</taxon>
        <taxon>Burkholderiales</taxon>
        <taxon>Alcaligenaceae</taxon>
        <taxon>Pelistega</taxon>
    </lineage>
</organism>
<evidence type="ECO:0000256" key="6">
    <source>
        <dbReference type="ARBA" id="ARBA00023136"/>
    </source>
</evidence>
<dbReference type="AlphaFoldDB" id="A0A849P1G6"/>
<dbReference type="InterPro" id="IPR000297">
    <property type="entry name" value="PPIase_PpiC"/>
</dbReference>
<dbReference type="InterPro" id="IPR023058">
    <property type="entry name" value="PPIase_PpiC_CS"/>
</dbReference>
<evidence type="ECO:0000256" key="12">
    <source>
        <dbReference type="PROSITE-ProRule" id="PRU00278"/>
    </source>
</evidence>
<dbReference type="PROSITE" id="PS01096">
    <property type="entry name" value="PPIC_PPIASE_1"/>
    <property type="match status" value="1"/>
</dbReference>
<dbReference type="Gene3D" id="1.10.4030.10">
    <property type="entry name" value="Porin chaperone SurA, peptide-binding domain"/>
    <property type="match status" value="1"/>
</dbReference>
<keyword evidence="5 13" id="KW-1133">Transmembrane helix</keyword>
<evidence type="ECO:0000256" key="1">
    <source>
        <dbReference type="ARBA" id="ARBA00004382"/>
    </source>
</evidence>
<keyword evidence="12" id="KW-0697">Rotamase</keyword>
<dbReference type="InterPro" id="IPR027304">
    <property type="entry name" value="Trigger_fact/SurA_dom_sf"/>
</dbReference>
<comment type="subcellular location">
    <subcellularLocation>
        <location evidence="1">Cell inner membrane</location>
        <topology evidence="1">Single-pass type II membrane protein</topology>
        <orientation evidence="1">Periplasmic side</orientation>
    </subcellularLocation>
</comment>
<evidence type="ECO:0000313" key="15">
    <source>
        <dbReference type="EMBL" id="NOL51250.1"/>
    </source>
</evidence>
<dbReference type="RefSeq" id="WP_171679949.1">
    <property type="nucleotide sequence ID" value="NZ_JABGBN010000002.1"/>
</dbReference>
<keyword evidence="2" id="KW-1003">Cell membrane</keyword>
<evidence type="ECO:0000256" key="8">
    <source>
        <dbReference type="ARBA" id="ARBA00023235"/>
    </source>
</evidence>